<feature type="compositionally biased region" description="Basic and acidic residues" evidence="1">
    <location>
        <begin position="113"/>
        <end position="122"/>
    </location>
</feature>
<feature type="compositionally biased region" description="Basic and acidic residues" evidence="1">
    <location>
        <begin position="47"/>
        <end position="61"/>
    </location>
</feature>
<accession>A0ABN9UIE9</accession>
<feature type="region of interest" description="Disordered" evidence="1">
    <location>
        <begin position="1"/>
        <end position="179"/>
    </location>
</feature>
<dbReference type="Proteomes" id="UP001189429">
    <property type="component" value="Unassembled WGS sequence"/>
</dbReference>
<proteinExistence type="predicted"/>
<feature type="compositionally biased region" description="Basic and acidic residues" evidence="1">
    <location>
        <begin position="75"/>
        <end position="98"/>
    </location>
</feature>
<reference evidence="2" key="1">
    <citation type="submission" date="2023-10" db="EMBL/GenBank/DDBJ databases">
        <authorList>
            <person name="Chen Y."/>
            <person name="Shah S."/>
            <person name="Dougan E. K."/>
            <person name="Thang M."/>
            <person name="Chan C."/>
        </authorList>
    </citation>
    <scope>NUCLEOTIDE SEQUENCE [LARGE SCALE GENOMIC DNA]</scope>
</reference>
<feature type="compositionally biased region" description="Basic residues" evidence="1">
    <location>
        <begin position="102"/>
        <end position="112"/>
    </location>
</feature>
<name>A0ABN9UIE9_9DINO</name>
<sequence>MPPAAARARRRTPAQRHFASRRPRPAPRRASGEATLARLTAGAGRGRGAEERAAGGARREGGFPQGVGGGSNRDVGSKRNERRIGLHRNGVEVKRDLPRQAARQRQRRHRDAWHRWSSEIADRSGPAGGSAPHRPDRVKMDAAGPPPSAPATAVRARGGGPWPGGVLHSKRSVCPSVCQ</sequence>
<dbReference type="EMBL" id="CAUYUJ010015765">
    <property type="protein sequence ID" value="CAK0857880.1"/>
    <property type="molecule type" value="Genomic_DNA"/>
</dbReference>
<evidence type="ECO:0000256" key="1">
    <source>
        <dbReference type="SAM" id="MobiDB-lite"/>
    </source>
</evidence>
<keyword evidence="3" id="KW-1185">Reference proteome</keyword>
<feature type="compositionally biased region" description="Low complexity" evidence="1">
    <location>
        <begin position="28"/>
        <end position="42"/>
    </location>
</feature>
<feature type="compositionally biased region" description="Basic residues" evidence="1">
    <location>
        <begin position="7"/>
        <end position="27"/>
    </location>
</feature>
<comment type="caution">
    <text evidence="2">The sequence shown here is derived from an EMBL/GenBank/DDBJ whole genome shotgun (WGS) entry which is preliminary data.</text>
</comment>
<evidence type="ECO:0000313" key="3">
    <source>
        <dbReference type="Proteomes" id="UP001189429"/>
    </source>
</evidence>
<evidence type="ECO:0000313" key="2">
    <source>
        <dbReference type="EMBL" id="CAK0857880.1"/>
    </source>
</evidence>
<gene>
    <name evidence="2" type="ORF">PCOR1329_LOCUS47832</name>
</gene>
<protein>
    <submittedName>
        <fullName evidence="2">Uncharacterized protein</fullName>
    </submittedName>
</protein>
<organism evidence="2 3">
    <name type="scientific">Prorocentrum cordatum</name>
    <dbReference type="NCBI Taxonomy" id="2364126"/>
    <lineage>
        <taxon>Eukaryota</taxon>
        <taxon>Sar</taxon>
        <taxon>Alveolata</taxon>
        <taxon>Dinophyceae</taxon>
        <taxon>Prorocentrales</taxon>
        <taxon>Prorocentraceae</taxon>
        <taxon>Prorocentrum</taxon>
    </lineage>
</organism>